<feature type="compositionally biased region" description="Polar residues" evidence="6">
    <location>
        <begin position="100"/>
        <end position="119"/>
    </location>
</feature>
<dbReference type="Gene3D" id="3.10.20.310">
    <property type="entry name" value="membrane protein fhac"/>
    <property type="match status" value="1"/>
</dbReference>
<evidence type="ECO:0000256" key="7">
    <source>
        <dbReference type="SAM" id="Phobius"/>
    </source>
</evidence>
<sequence length="403" mass="43486">MSRKIVSSRRSTTPADNSWQKSGRKTTSTRAEAARTAAGRGIRSSEQHADKSPANTSKRPIKDQQSQSHTFSKRKSAAGTKKSLKQVDRKHPRTVAGRTGQRSSVRLSDTHAGSRTRSASGAFVDARALQTDEAVLKRTSDDGVPSIDVFVKPKVVDFKARLEERKRADMQALVVRWSMALMVVLVITAMIWGLCFSPALLLQGQQIVVSGGNEWVSNQQVSTIVKREEGRSLLLISSSDIERDMGALPGVTQAKVTKHFPHGLEVTFKAQEPAAVLKAADGKITAVDRDGGVLNTVGDQPKGIPLIEVGTAESGVKNRAVQQALKVLSALPGSMRARISKVTAQTQDSVTTELDGGQRIVLWGDASDLALKIAVVDKIINDPTKIADKHQVDVSAPMRPIIK</sequence>
<accession>A0A261EP81</accession>
<evidence type="ECO:0000256" key="5">
    <source>
        <dbReference type="ARBA" id="ARBA00023306"/>
    </source>
</evidence>
<evidence type="ECO:0000259" key="9">
    <source>
        <dbReference type="Pfam" id="PF08478"/>
    </source>
</evidence>
<dbReference type="Proteomes" id="UP000216004">
    <property type="component" value="Unassembled WGS sequence"/>
</dbReference>
<feature type="domain" description="POTRA" evidence="9">
    <location>
        <begin position="205"/>
        <end position="267"/>
    </location>
</feature>
<dbReference type="InterPro" id="IPR050487">
    <property type="entry name" value="FtsQ_DivIB"/>
</dbReference>
<name>A0A261EP81_9BIFI</name>
<feature type="compositionally biased region" description="Polar residues" evidence="6">
    <location>
        <begin position="8"/>
        <end position="21"/>
    </location>
</feature>
<reference evidence="10 11" key="1">
    <citation type="journal article" date="2017" name="BMC Genomics">
        <title>Comparative genomic and phylogenomic analyses of the Bifidobacteriaceae family.</title>
        <authorList>
            <person name="Lugli G.A."/>
            <person name="Milani C."/>
            <person name="Turroni F."/>
            <person name="Duranti S."/>
            <person name="Mancabelli L."/>
            <person name="Mangifesta M."/>
            <person name="Ferrario C."/>
            <person name="Modesto M."/>
            <person name="Mattarelli P."/>
            <person name="Jiri K."/>
            <person name="van Sinderen D."/>
            <person name="Ventura M."/>
        </authorList>
    </citation>
    <scope>NUCLEOTIDE SEQUENCE [LARGE SCALE GENOMIC DNA]</scope>
    <source>
        <strain evidence="10 11">DSM 22924</strain>
    </source>
</reference>
<feature type="compositionally biased region" description="Polar residues" evidence="6">
    <location>
        <begin position="53"/>
        <end position="70"/>
    </location>
</feature>
<dbReference type="GO" id="GO:0051301">
    <property type="term" value="P:cell division"/>
    <property type="evidence" value="ECO:0007669"/>
    <property type="project" value="UniProtKB-KW"/>
</dbReference>
<organism evidence="10 11">
    <name type="scientific">Bombiscardovia coagulans</name>
    <dbReference type="NCBI Taxonomy" id="686666"/>
    <lineage>
        <taxon>Bacteria</taxon>
        <taxon>Bacillati</taxon>
        <taxon>Actinomycetota</taxon>
        <taxon>Actinomycetes</taxon>
        <taxon>Bifidobacteriales</taxon>
        <taxon>Bifidobacteriaceae</taxon>
        <taxon>Bombiscardovia</taxon>
    </lineage>
</organism>
<dbReference type="AlphaFoldDB" id="A0A261EP81"/>
<dbReference type="Pfam" id="PF03799">
    <property type="entry name" value="FtsQ_DivIB_C"/>
    <property type="match status" value="1"/>
</dbReference>
<keyword evidence="1" id="KW-1003">Cell membrane</keyword>
<dbReference type="InterPro" id="IPR005548">
    <property type="entry name" value="Cell_div_FtsQ/DivIB_C"/>
</dbReference>
<keyword evidence="4 7" id="KW-1133">Transmembrane helix</keyword>
<evidence type="ECO:0000256" key="1">
    <source>
        <dbReference type="ARBA" id="ARBA00022475"/>
    </source>
</evidence>
<gene>
    <name evidence="10" type="ORF">BOCO_1357</name>
</gene>
<evidence type="ECO:0000256" key="3">
    <source>
        <dbReference type="ARBA" id="ARBA00022692"/>
    </source>
</evidence>
<keyword evidence="3 7" id="KW-0812">Transmembrane</keyword>
<dbReference type="EMBL" id="MWWS01000009">
    <property type="protein sequence ID" value="OZG48661.1"/>
    <property type="molecule type" value="Genomic_DNA"/>
</dbReference>
<feature type="compositionally biased region" description="Basic residues" evidence="6">
    <location>
        <begin position="71"/>
        <end position="93"/>
    </location>
</feature>
<protein>
    <submittedName>
        <fullName evidence="10">Cell division protein</fullName>
    </submittedName>
</protein>
<evidence type="ECO:0000313" key="10">
    <source>
        <dbReference type="EMBL" id="OZG48661.1"/>
    </source>
</evidence>
<evidence type="ECO:0000313" key="11">
    <source>
        <dbReference type="Proteomes" id="UP000216004"/>
    </source>
</evidence>
<feature type="domain" description="Cell division protein FtsQ/DivIB C-terminal" evidence="8">
    <location>
        <begin position="278"/>
        <end position="383"/>
    </location>
</feature>
<dbReference type="PANTHER" id="PTHR37820:SF1">
    <property type="entry name" value="CELL DIVISION PROTEIN FTSQ"/>
    <property type="match status" value="1"/>
</dbReference>
<dbReference type="Pfam" id="PF08478">
    <property type="entry name" value="POTRA_1"/>
    <property type="match status" value="1"/>
</dbReference>
<evidence type="ECO:0000256" key="2">
    <source>
        <dbReference type="ARBA" id="ARBA00022618"/>
    </source>
</evidence>
<keyword evidence="2 10" id="KW-0132">Cell division</keyword>
<comment type="caution">
    <text evidence="10">The sequence shown here is derived from an EMBL/GenBank/DDBJ whole genome shotgun (WGS) entry which is preliminary data.</text>
</comment>
<dbReference type="InterPro" id="IPR013685">
    <property type="entry name" value="POTRA_FtsQ_type"/>
</dbReference>
<dbReference type="OrthoDB" id="3238713at2"/>
<feature type="transmembrane region" description="Helical" evidence="7">
    <location>
        <begin position="173"/>
        <end position="194"/>
    </location>
</feature>
<evidence type="ECO:0000259" key="8">
    <source>
        <dbReference type="Pfam" id="PF03799"/>
    </source>
</evidence>
<dbReference type="RefSeq" id="WP_094723560.1">
    <property type="nucleotide sequence ID" value="NZ_MWWS01000009.1"/>
</dbReference>
<keyword evidence="7" id="KW-0472">Membrane</keyword>
<dbReference type="PANTHER" id="PTHR37820">
    <property type="entry name" value="CELL DIVISION PROTEIN DIVIB"/>
    <property type="match status" value="1"/>
</dbReference>
<keyword evidence="5" id="KW-0131">Cell cycle</keyword>
<proteinExistence type="predicted"/>
<evidence type="ECO:0000256" key="6">
    <source>
        <dbReference type="SAM" id="MobiDB-lite"/>
    </source>
</evidence>
<feature type="compositionally biased region" description="Low complexity" evidence="6">
    <location>
        <begin position="26"/>
        <end position="42"/>
    </location>
</feature>
<evidence type="ECO:0000256" key="4">
    <source>
        <dbReference type="ARBA" id="ARBA00022989"/>
    </source>
</evidence>
<feature type="region of interest" description="Disordered" evidence="6">
    <location>
        <begin position="1"/>
        <end position="119"/>
    </location>
</feature>
<keyword evidence="11" id="KW-1185">Reference proteome</keyword>
<dbReference type="GO" id="GO:0005886">
    <property type="term" value="C:plasma membrane"/>
    <property type="evidence" value="ECO:0007669"/>
    <property type="project" value="TreeGrafter"/>
</dbReference>